<keyword evidence="3" id="KW-1185">Reference proteome</keyword>
<protein>
    <submittedName>
        <fullName evidence="2">Uncharacterized protein</fullName>
    </submittedName>
</protein>
<gene>
    <name evidence="2" type="ORF">C9374_011004</name>
</gene>
<reference evidence="2 3" key="1">
    <citation type="journal article" date="2018" name="BMC Genomics">
        <title>The genome of Naegleria lovaniensis, the basis for a comparative approach to unravel pathogenicity factors of the human pathogenic amoeba N. fowleri.</title>
        <authorList>
            <person name="Liechti N."/>
            <person name="Schurch N."/>
            <person name="Bruggmann R."/>
            <person name="Wittwer M."/>
        </authorList>
    </citation>
    <scope>NUCLEOTIDE SEQUENCE [LARGE SCALE GENOMIC DNA]</scope>
    <source>
        <strain evidence="2 3">ATCC 30569</strain>
    </source>
</reference>
<sequence length="133" mass="14536">MYEKVLILYHTSNNKFKQHHQNNNSSPLHSGSSRMRSDSASATFRLYNQAPPLTIWSNYEHNSVLDLLNVATEQEIMADGGASTSVMMKSASSAVAGSTSTSTAPTPLIIMKSTNVHHHDEMVYGGQVLALKD</sequence>
<name>A0AA88KIQ3_NAELO</name>
<evidence type="ECO:0000313" key="3">
    <source>
        <dbReference type="Proteomes" id="UP000816034"/>
    </source>
</evidence>
<evidence type="ECO:0000256" key="1">
    <source>
        <dbReference type="SAM" id="MobiDB-lite"/>
    </source>
</evidence>
<feature type="compositionally biased region" description="Low complexity" evidence="1">
    <location>
        <begin position="21"/>
        <end position="36"/>
    </location>
</feature>
<feature type="region of interest" description="Disordered" evidence="1">
    <location>
        <begin position="13"/>
        <end position="36"/>
    </location>
</feature>
<proteinExistence type="predicted"/>
<dbReference type="RefSeq" id="XP_044543341.1">
    <property type="nucleotide sequence ID" value="XM_044686612.1"/>
</dbReference>
<comment type="caution">
    <text evidence="2">The sequence shown here is derived from an EMBL/GenBank/DDBJ whole genome shotgun (WGS) entry which is preliminary data.</text>
</comment>
<accession>A0AA88KIQ3</accession>
<dbReference type="EMBL" id="PYSW02000047">
    <property type="protein sequence ID" value="KAG2374167.1"/>
    <property type="molecule type" value="Genomic_DNA"/>
</dbReference>
<dbReference type="GeneID" id="68103458"/>
<organism evidence="2 3">
    <name type="scientific">Naegleria lovaniensis</name>
    <name type="common">Amoeba</name>
    <dbReference type="NCBI Taxonomy" id="51637"/>
    <lineage>
        <taxon>Eukaryota</taxon>
        <taxon>Discoba</taxon>
        <taxon>Heterolobosea</taxon>
        <taxon>Tetramitia</taxon>
        <taxon>Eutetramitia</taxon>
        <taxon>Vahlkampfiidae</taxon>
        <taxon>Naegleria</taxon>
    </lineage>
</organism>
<dbReference type="Proteomes" id="UP000816034">
    <property type="component" value="Unassembled WGS sequence"/>
</dbReference>
<evidence type="ECO:0000313" key="2">
    <source>
        <dbReference type="EMBL" id="KAG2374167.1"/>
    </source>
</evidence>
<dbReference type="AlphaFoldDB" id="A0AA88KIQ3"/>